<dbReference type="SUPFAM" id="SSF56176">
    <property type="entry name" value="FAD-binding/transporter-associated domain-like"/>
    <property type="match status" value="1"/>
</dbReference>
<evidence type="ECO:0000256" key="19">
    <source>
        <dbReference type="HAMAP-Rule" id="MF_00037"/>
    </source>
</evidence>
<dbReference type="Pfam" id="PF02873">
    <property type="entry name" value="MurB_C"/>
    <property type="match status" value="1"/>
</dbReference>
<keyword evidence="15 19" id="KW-0131">Cell cycle</keyword>
<dbReference type="Gene3D" id="3.30.465.10">
    <property type="match status" value="1"/>
</dbReference>
<comment type="function">
    <text evidence="2 19">Cell wall formation.</text>
</comment>
<keyword evidence="11 19" id="KW-0521">NADP</keyword>
<comment type="similarity">
    <text evidence="19">Belongs to the MurB family.</text>
</comment>
<dbReference type="InterPro" id="IPR016169">
    <property type="entry name" value="FAD-bd_PCMH_sub2"/>
</dbReference>
<evidence type="ECO:0000256" key="15">
    <source>
        <dbReference type="ARBA" id="ARBA00023306"/>
    </source>
</evidence>
<evidence type="ECO:0000256" key="12">
    <source>
        <dbReference type="ARBA" id="ARBA00022960"/>
    </source>
</evidence>
<dbReference type="PANTHER" id="PTHR21071:SF4">
    <property type="entry name" value="UDP-N-ACETYLENOLPYRUVOYLGLUCOSAMINE REDUCTASE"/>
    <property type="match status" value="1"/>
</dbReference>
<feature type="domain" description="FAD-binding PCMH-type" evidence="20">
    <location>
        <begin position="17"/>
        <end position="187"/>
    </location>
</feature>
<evidence type="ECO:0000256" key="5">
    <source>
        <dbReference type="ARBA" id="ARBA00012518"/>
    </source>
</evidence>
<keyword evidence="22" id="KW-1185">Reference proteome</keyword>
<sequence>MLHITEQDLTHYNTLGLKSRAHAFLRLHDLSMLDALSDTAARYPGVVILGGGSNVVLAPHIDSLVVHMETRGAQLVDDDHDARIVEVQAGEPWHHFVATCMRQGWAGLENLALIPGTVGAAPIQNIGAYGVEQDEYFHSLVAWDIRYGRRVEMGPGDCLFGYRDSFFKRVEPGRWLIVAVRYRLPHDWRPRLDYPDLARNATIALAGAAVTPQQVFDAVCEIRRSKLPDPAELANVGSFFKNPVVDAETYRSLRDLHPGIVAYPVEDGARYKLAAGWLIERSGWKGRRLGPVGMHERQSLVLVNHGGATARDIQVLADVVRAEVATRFGVHLEQEPVELGAPAPEQA</sequence>
<evidence type="ECO:0000256" key="9">
    <source>
        <dbReference type="ARBA" id="ARBA00022630"/>
    </source>
</evidence>
<proteinExistence type="inferred from homology"/>
<dbReference type="Proteomes" id="UP001232156">
    <property type="component" value="Unassembled WGS sequence"/>
</dbReference>
<comment type="caution">
    <text evidence="21">The sequence shown here is derived from an EMBL/GenBank/DDBJ whole genome shotgun (WGS) entry which is preliminary data.</text>
</comment>
<dbReference type="NCBIfam" id="NF000755">
    <property type="entry name" value="PRK00046.1"/>
    <property type="match status" value="1"/>
</dbReference>
<dbReference type="EMBL" id="JAUZQE010000041">
    <property type="protein sequence ID" value="MDR4126904.1"/>
    <property type="molecule type" value="Genomic_DNA"/>
</dbReference>
<evidence type="ECO:0000256" key="7">
    <source>
        <dbReference type="ARBA" id="ARBA00022490"/>
    </source>
</evidence>
<dbReference type="Pfam" id="PF01565">
    <property type="entry name" value="FAD_binding_4"/>
    <property type="match status" value="1"/>
</dbReference>
<feature type="active site" evidence="19">
    <location>
        <position position="163"/>
    </location>
</feature>
<evidence type="ECO:0000313" key="22">
    <source>
        <dbReference type="Proteomes" id="UP001232156"/>
    </source>
</evidence>
<evidence type="ECO:0000256" key="11">
    <source>
        <dbReference type="ARBA" id="ARBA00022857"/>
    </source>
</evidence>
<dbReference type="EC" id="1.3.1.98" evidence="5 19"/>
<keyword evidence="8 19" id="KW-0132">Cell division</keyword>
<dbReference type="InterPro" id="IPR006094">
    <property type="entry name" value="Oxid_FAD_bind_N"/>
</dbReference>
<feature type="active site" evidence="19">
    <location>
        <position position="335"/>
    </location>
</feature>
<comment type="pathway">
    <text evidence="4 19">Cell wall biogenesis; peptidoglycan biosynthesis.</text>
</comment>
<evidence type="ECO:0000256" key="13">
    <source>
        <dbReference type="ARBA" id="ARBA00022984"/>
    </source>
</evidence>
<comment type="subcellular location">
    <subcellularLocation>
        <location evidence="3 19">Cytoplasm</location>
    </subcellularLocation>
</comment>
<keyword evidence="10 19" id="KW-0274">FAD</keyword>
<keyword evidence="9 19" id="KW-0285">Flavoprotein</keyword>
<dbReference type="InterPro" id="IPR011601">
    <property type="entry name" value="MurB_C"/>
</dbReference>
<keyword evidence="13 19" id="KW-0573">Peptidoglycan synthesis</keyword>
<dbReference type="Gene3D" id="3.30.43.10">
    <property type="entry name" value="Uridine Diphospho-n-acetylenolpyruvylglucosamine Reductase, domain 2"/>
    <property type="match status" value="1"/>
</dbReference>
<feature type="active site" description="Proton donor" evidence="19">
    <location>
        <position position="238"/>
    </location>
</feature>
<gene>
    <name evidence="19 21" type="primary">murB</name>
    <name evidence="21" type="ORF">Q8947_13040</name>
</gene>
<evidence type="ECO:0000256" key="4">
    <source>
        <dbReference type="ARBA" id="ARBA00004752"/>
    </source>
</evidence>
<dbReference type="InterPro" id="IPR036318">
    <property type="entry name" value="FAD-bd_PCMH-like_sf"/>
</dbReference>
<dbReference type="GO" id="GO:0008762">
    <property type="term" value="F:UDP-N-acetylmuramate dehydrogenase activity"/>
    <property type="evidence" value="ECO:0007669"/>
    <property type="project" value="UniProtKB-EC"/>
</dbReference>
<dbReference type="InterPro" id="IPR016167">
    <property type="entry name" value="FAD-bd_PCMH_sub1"/>
</dbReference>
<evidence type="ECO:0000256" key="18">
    <source>
        <dbReference type="ARBA" id="ARBA00048914"/>
    </source>
</evidence>
<dbReference type="HAMAP" id="MF_00037">
    <property type="entry name" value="MurB"/>
    <property type="match status" value="1"/>
</dbReference>
<evidence type="ECO:0000256" key="10">
    <source>
        <dbReference type="ARBA" id="ARBA00022827"/>
    </source>
</evidence>
<keyword evidence="16 19" id="KW-0961">Cell wall biogenesis/degradation</keyword>
<reference evidence="21 22" key="1">
    <citation type="submission" date="2023-08" db="EMBL/GenBank/DDBJ databases">
        <title>Alcaligenaceae gen. nov., a novel taxon isolated from the sludge of Yixing Pesticide Factory.</title>
        <authorList>
            <person name="Ruan L."/>
        </authorList>
    </citation>
    <scope>NUCLEOTIDE SEQUENCE [LARGE SCALE GENOMIC DNA]</scope>
    <source>
        <strain evidence="21 22">LG-2</strain>
    </source>
</reference>
<evidence type="ECO:0000256" key="14">
    <source>
        <dbReference type="ARBA" id="ARBA00023002"/>
    </source>
</evidence>
<comment type="catalytic activity">
    <reaction evidence="18 19">
        <text>UDP-N-acetyl-alpha-D-muramate + NADP(+) = UDP-N-acetyl-3-O-(1-carboxyvinyl)-alpha-D-glucosamine + NADPH + H(+)</text>
        <dbReference type="Rhea" id="RHEA:12248"/>
        <dbReference type="ChEBI" id="CHEBI:15378"/>
        <dbReference type="ChEBI" id="CHEBI:57783"/>
        <dbReference type="ChEBI" id="CHEBI:58349"/>
        <dbReference type="ChEBI" id="CHEBI:68483"/>
        <dbReference type="ChEBI" id="CHEBI:70757"/>
        <dbReference type="EC" id="1.3.1.98"/>
    </reaction>
</comment>
<name>A0ABU1D918_9BURK</name>
<accession>A0ABU1D918</accession>
<dbReference type="InterPro" id="IPR016166">
    <property type="entry name" value="FAD-bd_PCMH"/>
</dbReference>
<evidence type="ECO:0000259" key="20">
    <source>
        <dbReference type="PROSITE" id="PS51387"/>
    </source>
</evidence>
<dbReference type="NCBIfam" id="TIGR00179">
    <property type="entry name" value="murB"/>
    <property type="match status" value="1"/>
</dbReference>
<dbReference type="Gene3D" id="3.90.78.10">
    <property type="entry name" value="UDP-N-acetylenolpyruvoylglucosamine reductase, C-terminal domain"/>
    <property type="match status" value="1"/>
</dbReference>
<dbReference type="NCBIfam" id="NF010478">
    <property type="entry name" value="PRK13903.1"/>
    <property type="match status" value="1"/>
</dbReference>
<evidence type="ECO:0000256" key="16">
    <source>
        <dbReference type="ARBA" id="ARBA00023316"/>
    </source>
</evidence>
<dbReference type="InterPro" id="IPR003170">
    <property type="entry name" value="MurB"/>
</dbReference>
<evidence type="ECO:0000256" key="1">
    <source>
        <dbReference type="ARBA" id="ARBA00001974"/>
    </source>
</evidence>
<evidence type="ECO:0000313" key="21">
    <source>
        <dbReference type="EMBL" id="MDR4126904.1"/>
    </source>
</evidence>
<evidence type="ECO:0000256" key="8">
    <source>
        <dbReference type="ARBA" id="ARBA00022618"/>
    </source>
</evidence>
<protein>
    <recommendedName>
        <fullName evidence="6 19">UDP-N-acetylenolpyruvoylglucosamine reductase</fullName>
        <ecNumber evidence="5 19">1.3.1.98</ecNumber>
    </recommendedName>
    <alternativeName>
        <fullName evidence="17 19">UDP-N-acetylmuramate dehydrogenase</fullName>
    </alternativeName>
</protein>
<evidence type="ECO:0000256" key="2">
    <source>
        <dbReference type="ARBA" id="ARBA00003921"/>
    </source>
</evidence>
<dbReference type="SUPFAM" id="SSF56194">
    <property type="entry name" value="Uridine diphospho-N-Acetylenolpyruvylglucosamine reductase, MurB, C-terminal domain"/>
    <property type="match status" value="1"/>
</dbReference>
<comment type="cofactor">
    <cofactor evidence="1 19">
        <name>FAD</name>
        <dbReference type="ChEBI" id="CHEBI:57692"/>
    </cofactor>
</comment>
<keyword evidence="7 19" id="KW-0963">Cytoplasm</keyword>
<evidence type="ECO:0000256" key="3">
    <source>
        <dbReference type="ARBA" id="ARBA00004496"/>
    </source>
</evidence>
<dbReference type="InterPro" id="IPR036635">
    <property type="entry name" value="MurB_C_sf"/>
</dbReference>
<keyword evidence="14 19" id="KW-0560">Oxidoreductase</keyword>
<evidence type="ECO:0000256" key="6">
    <source>
        <dbReference type="ARBA" id="ARBA00015188"/>
    </source>
</evidence>
<organism evidence="21 22">
    <name type="scientific">Yanghanlia caeni</name>
    <dbReference type="NCBI Taxonomy" id="3064283"/>
    <lineage>
        <taxon>Bacteria</taxon>
        <taxon>Pseudomonadati</taxon>
        <taxon>Pseudomonadota</taxon>
        <taxon>Betaproteobacteria</taxon>
        <taxon>Burkholderiales</taxon>
        <taxon>Alcaligenaceae</taxon>
        <taxon>Yanghanlia</taxon>
    </lineage>
</organism>
<dbReference type="PROSITE" id="PS51387">
    <property type="entry name" value="FAD_PCMH"/>
    <property type="match status" value="1"/>
</dbReference>
<dbReference type="PANTHER" id="PTHR21071">
    <property type="entry name" value="UDP-N-ACETYLENOLPYRUVOYLGLUCOSAMINE REDUCTASE"/>
    <property type="match status" value="1"/>
</dbReference>
<keyword evidence="12 19" id="KW-0133">Cell shape</keyword>
<evidence type="ECO:0000256" key="17">
    <source>
        <dbReference type="ARBA" id="ARBA00031026"/>
    </source>
</evidence>